<dbReference type="InterPro" id="IPR029063">
    <property type="entry name" value="SAM-dependent_MTases_sf"/>
</dbReference>
<evidence type="ECO:0000259" key="1">
    <source>
        <dbReference type="Pfam" id="PF13679"/>
    </source>
</evidence>
<name>A0A9P0DM31_PHACE</name>
<dbReference type="EMBL" id="OU896722">
    <property type="protein sequence ID" value="CAH1154385.1"/>
    <property type="molecule type" value="Genomic_DNA"/>
</dbReference>
<organism evidence="2 3">
    <name type="scientific">Phaedon cochleariae</name>
    <name type="common">Mustard beetle</name>
    <dbReference type="NCBI Taxonomy" id="80249"/>
    <lineage>
        <taxon>Eukaryota</taxon>
        <taxon>Metazoa</taxon>
        <taxon>Ecdysozoa</taxon>
        <taxon>Arthropoda</taxon>
        <taxon>Hexapoda</taxon>
        <taxon>Insecta</taxon>
        <taxon>Pterygota</taxon>
        <taxon>Neoptera</taxon>
        <taxon>Endopterygota</taxon>
        <taxon>Coleoptera</taxon>
        <taxon>Polyphaga</taxon>
        <taxon>Cucujiformia</taxon>
        <taxon>Chrysomeloidea</taxon>
        <taxon>Chrysomelidae</taxon>
        <taxon>Chrysomelinae</taxon>
        <taxon>Chrysomelini</taxon>
        <taxon>Phaedon</taxon>
    </lineage>
</organism>
<dbReference type="AlphaFoldDB" id="A0A9P0DM31"/>
<dbReference type="PROSITE" id="PS01131">
    <property type="entry name" value="RRNA_A_DIMETH"/>
    <property type="match status" value="1"/>
</dbReference>
<dbReference type="Proteomes" id="UP001153737">
    <property type="component" value="Chromosome 16"/>
</dbReference>
<dbReference type="PANTHER" id="PTHR12496">
    <property type="entry name" value="CGI-41 METHYLTRANSFERASE"/>
    <property type="match status" value="1"/>
</dbReference>
<dbReference type="InterPro" id="IPR025714">
    <property type="entry name" value="Methyltranfer_dom"/>
</dbReference>
<protein>
    <recommendedName>
        <fullName evidence="1">Methyltransferase domain-containing protein</fullName>
    </recommendedName>
</protein>
<dbReference type="InterPro" id="IPR052220">
    <property type="entry name" value="METTL25"/>
</dbReference>
<reference evidence="2" key="1">
    <citation type="submission" date="2022-01" db="EMBL/GenBank/DDBJ databases">
        <authorList>
            <person name="King R."/>
        </authorList>
    </citation>
    <scope>NUCLEOTIDE SEQUENCE</scope>
</reference>
<feature type="domain" description="Methyltransferase" evidence="1">
    <location>
        <begin position="113"/>
        <end position="267"/>
    </location>
</feature>
<keyword evidence="3" id="KW-1185">Reference proteome</keyword>
<proteinExistence type="predicted"/>
<evidence type="ECO:0000313" key="3">
    <source>
        <dbReference type="Proteomes" id="UP001153737"/>
    </source>
</evidence>
<dbReference type="SUPFAM" id="SSF53335">
    <property type="entry name" value="S-adenosyl-L-methionine-dependent methyltransferases"/>
    <property type="match status" value="1"/>
</dbReference>
<evidence type="ECO:0000313" key="2">
    <source>
        <dbReference type="EMBL" id="CAH1154385.1"/>
    </source>
</evidence>
<accession>A0A9P0DM31</accession>
<dbReference type="Pfam" id="PF13679">
    <property type="entry name" value="Methyltransf_32"/>
    <property type="match status" value="1"/>
</dbReference>
<sequence>MDLEKTVKTCYETYKIFEDVLNSYVSDYYLEEHWSKLPSSWQQYFIDIDMKQFSNLLDFDVPLEVTPKLLPLSVLCLRKLISNNVLPRTQIGKFDSKDIVDVPQFFWKNVKLKKKHEISIMAQACYNSAVETNCFNIVDIGSGLGHLSRLMSYQYGFKVCTFEADEALSSSAEELDRKLEKMLHKRGMNLGRKFDTTHINQMISAELGTYNFIKLVKNAFGYQHDMKFGLVGLHPCGDLGSTLLHLYKECPNIVFLNMASCCYMKLTLEPSAQAGFPLSSYCENMNIRLSYLSCEIACHAIENYVEKLKNPVDSSELKIHAYRAGLEQLLVNNDPQLRHSKICSAKYKEGLSFQAYVKKVTENLGVSLDDSIITDSEDMIEGTWEKVVAFYSLRLFLAPLVETIILLDRFLYLNECSSECDILPLFDCRISPRNQVLIARKINNS</sequence>
<gene>
    <name evidence="2" type="ORF">PHAECO_LOCUS5263</name>
</gene>
<dbReference type="PANTHER" id="PTHR12496:SF2">
    <property type="entry name" value="METHYLTRANSFERASE-LIKE PROTEIN 25B"/>
    <property type="match status" value="1"/>
</dbReference>
<dbReference type="OrthoDB" id="5875367at2759"/>
<reference evidence="2" key="2">
    <citation type="submission" date="2022-10" db="EMBL/GenBank/DDBJ databases">
        <authorList>
            <consortium name="ENA_rothamsted_submissions"/>
            <consortium name="culmorum"/>
            <person name="King R."/>
        </authorList>
    </citation>
    <scope>NUCLEOTIDE SEQUENCE</scope>
</reference>
<dbReference type="GO" id="GO:0000179">
    <property type="term" value="F:rRNA (adenine-N6,N6-)-dimethyltransferase activity"/>
    <property type="evidence" value="ECO:0007669"/>
    <property type="project" value="InterPro"/>
</dbReference>
<dbReference type="InterPro" id="IPR020596">
    <property type="entry name" value="rRNA_Ade_Mease_Trfase_CS"/>
</dbReference>